<gene>
    <name evidence="1" type="ORF">KIN20_001365</name>
</gene>
<dbReference type="EMBL" id="JAHQIW010000189">
    <property type="protein sequence ID" value="KAJ1346548.1"/>
    <property type="molecule type" value="Genomic_DNA"/>
</dbReference>
<sequence length="65" mass="7305">MKSENKPPKKILVLGPCKLRKQFSLMLLRPLALEQCEASLCRFLRHIGDQTIIAWLAGLLNSASN</sequence>
<dbReference type="Proteomes" id="UP001196413">
    <property type="component" value="Unassembled WGS sequence"/>
</dbReference>
<organism evidence="1 2">
    <name type="scientific">Parelaphostrongylus tenuis</name>
    <name type="common">Meningeal worm</name>
    <dbReference type="NCBI Taxonomy" id="148309"/>
    <lineage>
        <taxon>Eukaryota</taxon>
        <taxon>Metazoa</taxon>
        <taxon>Ecdysozoa</taxon>
        <taxon>Nematoda</taxon>
        <taxon>Chromadorea</taxon>
        <taxon>Rhabditida</taxon>
        <taxon>Rhabditina</taxon>
        <taxon>Rhabditomorpha</taxon>
        <taxon>Strongyloidea</taxon>
        <taxon>Metastrongylidae</taxon>
        <taxon>Parelaphostrongylus</taxon>
    </lineage>
</organism>
<name>A0AAD5LY51_PARTN</name>
<evidence type="ECO:0000313" key="1">
    <source>
        <dbReference type="EMBL" id="KAJ1346548.1"/>
    </source>
</evidence>
<comment type="caution">
    <text evidence="1">The sequence shown here is derived from an EMBL/GenBank/DDBJ whole genome shotgun (WGS) entry which is preliminary data.</text>
</comment>
<keyword evidence="2" id="KW-1185">Reference proteome</keyword>
<protein>
    <submittedName>
        <fullName evidence="1">Uncharacterized protein</fullName>
    </submittedName>
</protein>
<proteinExistence type="predicted"/>
<evidence type="ECO:0000313" key="2">
    <source>
        <dbReference type="Proteomes" id="UP001196413"/>
    </source>
</evidence>
<dbReference type="AlphaFoldDB" id="A0AAD5LY51"/>
<accession>A0AAD5LY51</accession>
<reference evidence="1" key="1">
    <citation type="submission" date="2021-06" db="EMBL/GenBank/DDBJ databases">
        <title>Parelaphostrongylus tenuis whole genome reference sequence.</title>
        <authorList>
            <person name="Garwood T.J."/>
            <person name="Larsen P.A."/>
            <person name="Fountain-Jones N.M."/>
            <person name="Garbe J.R."/>
            <person name="Macchietto M.G."/>
            <person name="Kania S.A."/>
            <person name="Gerhold R.W."/>
            <person name="Richards J.E."/>
            <person name="Wolf T.M."/>
        </authorList>
    </citation>
    <scope>NUCLEOTIDE SEQUENCE</scope>
    <source>
        <strain evidence="1">MNPRO001-30</strain>
        <tissue evidence="1">Meninges</tissue>
    </source>
</reference>